<gene>
    <name evidence="2" type="ORF">MNBD_GAMMA20-2157</name>
</gene>
<organism evidence="2">
    <name type="scientific">hydrothermal vent metagenome</name>
    <dbReference type="NCBI Taxonomy" id="652676"/>
    <lineage>
        <taxon>unclassified sequences</taxon>
        <taxon>metagenomes</taxon>
        <taxon>ecological metagenomes</taxon>
    </lineage>
</organism>
<keyword evidence="2" id="KW-0808">Transferase</keyword>
<name>A0A3B1BI74_9ZZZZ</name>
<dbReference type="GO" id="GO:0016779">
    <property type="term" value="F:nucleotidyltransferase activity"/>
    <property type="evidence" value="ECO:0007669"/>
    <property type="project" value="UniProtKB-KW"/>
</dbReference>
<proteinExistence type="predicted"/>
<accession>A0A3B1BI74</accession>
<keyword evidence="1" id="KW-0472">Membrane</keyword>
<keyword evidence="1" id="KW-1133">Transmembrane helix</keyword>
<dbReference type="EMBL" id="UOFU01000384">
    <property type="protein sequence ID" value="VAX04577.1"/>
    <property type="molecule type" value="Genomic_DNA"/>
</dbReference>
<reference evidence="2" key="1">
    <citation type="submission" date="2018-06" db="EMBL/GenBank/DDBJ databases">
        <authorList>
            <person name="Zhirakovskaya E."/>
        </authorList>
    </citation>
    <scope>NUCLEOTIDE SEQUENCE</scope>
</reference>
<evidence type="ECO:0000256" key="1">
    <source>
        <dbReference type="SAM" id="Phobius"/>
    </source>
</evidence>
<keyword evidence="1" id="KW-0812">Transmembrane</keyword>
<sequence>MPDTTPLLIVAGTLAILLLIQQWLAQVSKRAKAARVVAKTEPTQGKPLLKGLSVMGLDERGISSLRTLMKDTDSIALATFLAFNRPTVQELDNYLQHLFEQFRNAPDAVTAASLSAPPAGMQIDALSTTERNLLLNRNPRQPRHIDRALMARFGGHAFLSHFSLYNSRDSAVTLHVPPFDTHRKLFETLAKSGIASRGRQIPLQQRLSVLKMQELRQMGKDLKLAQKFTRKADATEALSQIPGAAVLLSMHYVIDDLFMLNPLDVDPHAVEQEWAWLMACAKLLGSIPPRRTSLS</sequence>
<feature type="transmembrane region" description="Helical" evidence="1">
    <location>
        <begin position="6"/>
        <end position="25"/>
    </location>
</feature>
<protein>
    <submittedName>
        <fullName evidence="2">DNA primase</fullName>
        <ecNumber evidence="2">2.7.7.-</ecNumber>
    </submittedName>
</protein>
<evidence type="ECO:0000313" key="2">
    <source>
        <dbReference type="EMBL" id="VAX04577.1"/>
    </source>
</evidence>
<dbReference type="EC" id="2.7.7.-" evidence="2"/>
<dbReference type="AlphaFoldDB" id="A0A3B1BI74"/>
<keyword evidence="2" id="KW-0548">Nucleotidyltransferase</keyword>